<dbReference type="EMBL" id="DF820466">
    <property type="protein sequence ID" value="GAK57920.1"/>
    <property type="molecule type" value="Genomic_DNA"/>
</dbReference>
<keyword evidence="3" id="KW-1185">Reference proteome</keyword>
<dbReference type="Proteomes" id="UP000030661">
    <property type="component" value="Unassembled WGS sequence"/>
</dbReference>
<dbReference type="Pfam" id="PF20797">
    <property type="entry name" value="HepT-like_2"/>
    <property type="match status" value="1"/>
</dbReference>
<accession>A0A081C015</accession>
<proteinExistence type="predicted"/>
<reference evidence="2" key="1">
    <citation type="journal article" date="2015" name="PeerJ">
        <title>First genomic representation of candidate bacterial phylum KSB3 points to enhanced environmental sensing as a trigger of wastewater bulking.</title>
        <authorList>
            <person name="Sekiguchi Y."/>
            <person name="Ohashi A."/>
            <person name="Parks D.H."/>
            <person name="Yamauchi T."/>
            <person name="Tyson G.W."/>
            <person name="Hugenholtz P."/>
        </authorList>
    </citation>
    <scope>NUCLEOTIDE SEQUENCE [LARGE SCALE GENOMIC DNA]</scope>
</reference>
<dbReference type="STRING" id="1499967.U27_04892"/>
<evidence type="ECO:0000313" key="3">
    <source>
        <dbReference type="Proteomes" id="UP000030661"/>
    </source>
</evidence>
<feature type="domain" description="HepT-like" evidence="1">
    <location>
        <begin position="93"/>
        <end position="167"/>
    </location>
</feature>
<organism evidence="2">
    <name type="scientific">Vecturithrix granuli</name>
    <dbReference type="NCBI Taxonomy" id="1499967"/>
    <lineage>
        <taxon>Bacteria</taxon>
        <taxon>Candidatus Moduliflexota</taxon>
        <taxon>Candidatus Vecturitrichia</taxon>
        <taxon>Candidatus Vecturitrichales</taxon>
        <taxon>Candidatus Vecturitrichaceae</taxon>
        <taxon>Candidatus Vecturithrix</taxon>
    </lineage>
</organism>
<gene>
    <name evidence="2" type="ORF">U27_04892</name>
</gene>
<dbReference type="InterPro" id="IPR048769">
    <property type="entry name" value="HepT-like_dom"/>
</dbReference>
<dbReference type="AlphaFoldDB" id="A0A081C015"/>
<evidence type="ECO:0000259" key="1">
    <source>
        <dbReference type="Pfam" id="PF20797"/>
    </source>
</evidence>
<dbReference type="HOGENOM" id="CLU_1583298_0_0_0"/>
<protein>
    <recommendedName>
        <fullName evidence="1">HepT-like domain-containing protein</fullName>
    </recommendedName>
</protein>
<evidence type="ECO:0000313" key="2">
    <source>
        <dbReference type="EMBL" id="GAK57920.1"/>
    </source>
</evidence>
<name>A0A081C015_VECG1</name>
<sequence length="168" mass="19782">MKEPMALRELIAELEKTLVILDRNVQFFQEFTHKDFPVVATLYMMTGRRAESRRARRRSLRLRSGNVHHVQDTTTDFPKLGQSTAAAMVYSQIFGDFYTSIETLFVRIAQTFENSIQSETWHKSLLHKMTLDIEGVRIAVISDATYNVLSEILRFRHFKRYYFDFDCD</sequence>